<proteinExistence type="predicted"/>
<dbReference type="EMBL" id="LR798259">
    <property type="protein sequence ID" value="CAB5218516.1"/>
    <property type="molecule type" value="Genomic_DNA"/>
</dbReference>
<evidence type="ECO:0000313" key="1">
    <source>
        <dbReference type="EMBL" id="CAB5218516.1"/>
    </source>
</evidence>
<organism evidence="1">
    <name type="scientific">uncultured Caudovirales phage</name>
    <dbReference type="NCBI Taxonomy" id="2100421"/>
    <lineage>
        <taxon>Viruses</taxon>
        <taxon>Duplodnaviria</taxon>
        <taxon>Heunggongvirae</taxon>
        <taxon>Uroviricota</taxon>
        <taxon>Caudoviricetes</taxon>
        <taxon>Peduoviridae</taxon>
        <taxon>Maltschvirus</taxon>
        <taxon>Maltschvirus maltsch</taxon>
    </lineage>
</organism>
<reference evidence="1" key="1">
    <citation type="submission" date="2020-05" db="EMBL/GenBank/DDBJ databases">
        <authorList>
            <person name="Chiriac C."/>
            <person name="Salcher M."/>
            <person name="Ghai R."/>
            <person name="Kavagutti S V."/>
        </authorList>
    </citation>
    <scope>NUCLEOTIDE SEQUENCE</scope>
</reference>
<name>A0A6J7WL19_9CAUD</name>
<sequence>MAYNTKYIGNFSSFENLLSYSIRIKQDGYTGDPIDILLGGSPAVQEWQEDDPKAPVKGCTLQVNIINNGVVNLQSFYSNNDNEYLVELVRTETDETLFTGYIVQDECKEIQVDFAHEISILATDNLGLLKDTTLLQAAEAIGEIIHENFDIKTIGLAHTIFTSTAIAGSLKPGYIIGIESGTAQGYYTVKNVYYNNSLSLYGILCAEVIPTMPTFESVVINWRNPLNIDKTSTLLELIKICLYNTNINYGLRVFSQLKPIGGDDGRWLDDTMIDFNTFKGDNEWKSCYDILEAIMIRFKASLFQSNGTWNIIRWGELFYQSNSTEMQFNGYYYDADFNYSLDIVDMRNFDYQAGMIETGWLRSINRPYQYTKETFNYVNNTQLLKNQDLSELGLLINEYTYTVGPNPEDIRNVKEYDLLYWYDYDGSSGPFCDRFVRITNDFEGKELERIIVIKGSPFGSGFAAQSNDIMISKGDTISLSFDFKTDISQPGNVTVYYVIRLKDGTNPLRYLHDDGLFYTTTGYYYNVPSGDNTNEWHTVNMQSKSLPYDAIVNVYLLQVAFSSGETHYKNINFQVGNYISGQGKISGHEHKFYQPSLNLKNNESTDIQMDDSPKYSIPGTLFLNNMTGLFFNKTSLWNYNGRSSDYDAALGKIITAEELYQRWISAAKFNGRLLKINDTGLGTMMLSNLACIKYTIENTTKKYVFGSLSIDYKNSSAECTLWQMADSDQSFDDFLQLNIYEFKYLYNN</sequence>
<protein>
    <submittedName>
        <fullName evidence="1">Uncharacterized protein</fullName>
    </submittedName>
</protein>
<gene>
    <name evidence="1" type="ORF">UFOVP217_29</name>
</gene>
<accession>A0A6J7WL19</accession>